<dbReference type="OrthoDB" id="658702at2"/>
<name>A0A327WCZ1_9BACT</name>
<evidence type="ECO:0000313" key="1">
    <source>
        <dbReference type="EMBL" id="RAJ87772.1"/>
    </source>
</evidence>
<dbReference type="AlphaFoldDB" id="A0A327WCZ1"/>
<protein>
    <submittedName>
        <fullName evidence="1">Uncharacterized protein</fullName>
    </submittedName>
</protein>
<gene>
    <name evidence="1" type="ORF">CLV59_101533</name>
</gene>
<proteinExistence type="predicted"/>
<organism evidence="1 2">
    <name type="scientific">Chitinophaga dinghuensis</name>
    <dbReference type="NCBI Taxonomy" id="1539050"/>
    <lineage>
        <taxon>Bacteria</taxon>
        <taxon>Pseudomonadati</taxon>
        <taxon>Bacteroidota</taxon>
        <taxon>Chitinophagia</taxon>
        <taxon>Chitinophagales</taxon>
        <taxon>Chitinophagaceae</taxon>
        <taxon>Chitinophaga</taxon>
    </lineage>
</organism>
<sequence>MKTVRSRFLILATAVLAMLLLFAALIREDKPIIRKPLILLHKVTINGKLTDSIIYNEKGRLSEIWFYDDITGKWDAHNKYVYGPQDKVEKVMEYWGNELMEIDSVDYHPTGFTRYSLSRRTANGLLTDTLHFFTNEEGKPIQIGKMDTVIYNNKAYLTYDAIQYRNANPQKHTAYDYFPASEESQTYTSHQVITEQEYDSNPNPFSALCRDYPGIAMATFNRNILFADAANNMTKRTVTDSYSGSLSSTASESVLCSYRYDPVTQLPLEQSYIKYELNDQEKPVRKKYNIQFYYQQQ</sequence>
<dbReference type="RefSeq" id="WP_111590443.1">
    <property type="nucleotide sequence ID" value="NZ_QLMA01000001.1"/>
</dbReference>
<evidence type="ECO:0000313" key="2">
    <source>
        <dbReference type="Proteomes" id="UP000249819"/>
    </source>
</evidence>
<dbReference type="Proteomes" id="UP000249819">
    <property type="component" value="Unassembled WGS sequence"/>
</dbReference>
<accession>A0A327WCZ1</accession>
<reference evidence="1 2" key="1">
    <citation type="submission" date="2018-06" db="EMBL/GenBank/DDBJ databases">
        <title>Genomic Encyclopedia of Archaeal and Bacterial Type Strains, Phase II (KMG-II): from individual species to whole genera.</title>
        <authorList>
            <person name="Goeker M."/>
        </authorList>
    </citation>
    <scope>NUCLEOTIDE SEQUENCE [LARGE SCALE GENOMIC DNA]</scope>
    <source>
        <strain evidence="1 2">DSM 29821</strain>
    </source>
</reference>
<dbReference type="EMBL" id="QLMA01000001">
    <property type="protein sequence ID" value="RAJ87772.1"/>
    <property type="molecule type" value="Genomic_DNA"/>
</dbReference>
<comment type="caution">
    <text evidence="1">The sequence shown here is derived from an EMBL/GenBank/DDBJ whole genome shotgun (WGS) entry which is preliminary data.</text>
</comment>
<keyword evidence="2" id="KW-1185">Reference proteome</keyword>